<evidence type="ECO:0000313" key="2">
    <source>
        <dbReference type="Proteomes" id="UP000279833"/>
    </source>
</evidence>
<sequence>MFTSGVSEFYETLKRSVLKRGYLTDRQMLHQLLNNIDLQHGSTTDLLLKVRDITGQRTPDNGLFRPLFLPKLPQEVQAVLVSFQNDTIDELAASAASNLLTPSFFTRGNTSSDTE</sequence>
<evidence type="ECO:0000313" key="3">
    <source>
        <dbReference type="WBParaSite" id="SCUD_0001316101-mRNA-1"/>
    </source>
</evidence>
<reference evidence="1 2" key="2">
    <citation type="submission" date="2018-11" db="EMBL/GenBank/DDBJ databases">
        <authorList>
            <consortium name="Pathogen Informatics"/>
        </authorList>
    </citation>
    <scope>NUCLEOTIDE SEQUENCE [LARGE SCALE GENOMIC DNA]</scope>
    <source>
        <strain evidence="1">Dakar</strain>
        <strain evidence="2">Dakar, Senegal</strain>
    </source>
</reference>
<protein>
    <submittedName>
        <fullName evidence="1 3">Uncharacterized protein</fullName>
    </submittedName>
</protein>
<dbReference type="Proteomes" id="UP000279833">
    <property type="component" value="Unassembled WGS sequence"/>
</dbReference>
<dbReference type="WBParaSite" id="SCUD_0001316101-mRNA-1">
    <property type="protein sequence ID" value="SCUD_0001316101-mRNA-1"/>
    <property type="gene ID" value="SCUD_0001316101"/>
</dbReference>
<proteinExistence type="predicted"/>
<dbReference type="EMBL" id="UZAK01035661">
    <property type="protein sequence ID" value="VDP51554.1"/>
    <property type="molecule type" value="Genomic_DNA"/>
</dbReference>
<dbReference type="AlphaFoldDB" id="A0A183KDR6"/>
<name>A0A183KDR6_9TREM</name>
<gene>
    <name evidence="1" type="ORF">SCUD_LOCUS13158</name>
</gene>
<accession>A0A183KDR6</accession>
<organism evidence="3">
    <name type="scientific">Schistosoma curassoni</name>
    <dbReference type="NCBI Taxonomy" id="6186"/>
    <lineage>
        <taxon>Eukaryota</taxon>
        <taxon>Metazoa</taxon>
        <taxon>Spiralia</taxon>
        <taxon>Lophotrochozoa</taxon>
        <taxon>Platyhelminthes</taxon>
        <taxon>Trematoda</taxon>
        <taxon>Digenea</taxon>
        <taxon>Strigeidida</taxon>
        <taxon>Schistosomatoidea</taxon>
        <taxon>Schistosomatidae</taxon>
        <taxon>Schistosoma</taxon>
    </lineage>
</organism>
<keyword evidence="2" id="KW-1185">Reference proteome</keyword>
<evidence type="ECO:0000313" key="1">
    <source>
        <dbReference type="EMBL" id="VDP51554.1"/>
    </source>
</evidence>
<reference evidence="3" key="1">
    <citation type="submission" date="2016-06" db="UniProtKB">
        <authorList>
            <consortium name="WormBaseParasite"/>
        </authorList>
    </citation>
    <scope>IDENTIFICATION</scope>
</reference>